<dbReference type="Pfam" id="PF01406">
    <property type="entry name" value="tRNA-synt_1e"/>
    <property type="match status" value="1"/>
</dbReference>
<comment type="catalytic activity">
    <reaction evidence="13 14">
        <text>tRNA(Cys) + L-cysteine + ATP = L-cysteinyl-tRNA(Cys) + AMP + diphosphate</text>
        <dbReference type="Rhea" id="RHEA:17773"/>
        <dbReference type="Rhea" id="RHEA-COMP:9661"/>
        <dbReference type="Rhea" id="RHEA-COMP:9679"/>
        <dbReference type="ChEBI" id="CHEBI:30616"/>
        <dbReference type="ChEBI" id="CHEBI:33019"/>
        <dbReference type="ChEBI" id="CHEBI:35235"/>
        <dbReference type="ChEBI" id="CHEBI:78442"/>
        <dbReference type="ChEBI" id="CHEBI:78517"/>
        <dbReference type="ChEBI" id="CHEBI:456215"/>
        <dbReference type="EC" id="6.1.1.16"/>
    </reaction>
</comment>
<dbReference type="PANTHER" id="PTHR10890">
    <property type="entry name" value="CYSTEINYL-TRNA SYNTHETASE"/>
    <property type="match status" value="1"/>
</dbReference>
<dbReference type="InterPro" id="IPR032678">
    <property type="entry name" value="tRNA-synt_1_cat_dom"/>
</dbReference>
<dbReference type="FunFam" id="3.40.50.620:FF:000130">
    <property type="entry name" value="Cysteine--tRNA ligase"/>
    <property type="match status" value="1"/>
</dbReference>
<feature type="region of interest" description="Disordered" evidence="15">
    <location>
        <begin position="445"/>
        <end position="464"/>
    </location>
</feature>
<evidence type="ECO:0000256" key="13">
    <source>
        <dbReference type="ARBA" id="ARBA00047398"/>
    </source>
</evidence>
<dbReference type="GO" id="GO:0006423">
    <property type="term" value="P:cysteinyl-tRNA aminoacylation"/>
    <property type="evidence" value="ECO:0007669"/>
    <property type="project" value="UniProtKB-UniRule"/>
</dbReference>
<keyword evidence="10 14" id="KW-0067">ATP-binding</keyword>
<dbReference type="Pfam" id="PF23493">
    <property type="entry name" value="CysS_C"/>
    <property type="match status" value="1"/>
</dbReference>
<feature type="binding site" evidence="14">
    <location>
        <position position="270"/>
    </location>
    <ligand>
        <name>ATP</name>
        <dbReference type="ChEBI" id="CHEBI:30616"/>
    </ligand>
</feature>
<feature type="short sequence motif" description="'KMSKS' region" evidence="14">
    <location>
        <begin position="267"/>
        <end position="271"/>
    </location>
</feature>
<reference evidence="17 18" key="1">
    <citation type="journal article" date="2016" name="Nat. Commun.">
        <title>Thousands of microbial genomes shed light on interconnected biogeochemical processes in an aquifer system.</title>
        <authorList>
            <person name="Anantharaman K."/>
            <person name="Brown C.T."/>
            <person name="Hug L.A."/>
            <person name="Sharon I."/>
            <person name="Castelle C.J."/>
            <person name="Probst A.J."/>
            <person name="Thomas B.C."/>
            <person name="Singh A."/>
            <person name="Wilkins M.J."/>
            <person name="Karaoz U."/>
            <person name="Brodie E.L."/>
            <person name="Williams K.H."/>
            <person name="Hubbard S.S."/>
            <person name="Banfield J.F."/>
        </authorList>
    </citation>
    <scope>NUCLEOTIDE SEQUENCE [LARGE SCALE GENOMIC DNA]</scope>
</reference>
<keyword evidence="8 14" id="KW-0547">Nucleotide-binding</keyword>
<evidence type="ECO:0000256" key="4">
    <source>
        <dbReference type="ARBA" id="ARBA00011245"/>
    </source>
</evidence>
<dbReference type="PANTHER" id="PTHR10890:SF3">
    <property type="entry name" value="CYSTEINE--TRNA LIGASE, CYTOPLASMIC"/>
    <property type="match status" value="1"/>
</dbReference>
<dbReference type="EMBL" id="MHSR01000008">
    <property type="protein sequence ID" value="OHA47037.1"/>
    <property type="molecule type" value="Genomic_DNA"/>
</dbReference>
<evidence type="ECO:0000256" key="3">
    <source>
        <dbReference type="ARBA" id="ARBA00005594"/>
    </source>
</evidence>
<dbReference type="Gene3D" id="1.20.120.1910">
    <property type="entry name" value="Cysteine-tRNA ligase, C-terminal anti-codon recognition domain"/>
    <property type="match status" value="1"/>
</dbReference>
<feature type="short sequence motif" description="'HIGH' region" evidence="14">
    <location>
        <begin position="31"/>
        <end position="41"/>
    </location>
</feature>
<comment type="caution">
    <text evidence="14">Lacks conserved residue(s) required for the propagation of feature annotation.</text>
</comment>
<dbReference type="EC" id="6.1.1.16" evidence="14"/>
<dbReference type="Pfam" id="PF09190">
    <property type="entry name" value="DALR_2"/>
    <property type="match status" value="1"/>
</dbReference>
<evidence type="ECO:0000256" key="1">
    <source>
        <dbReference type="ARBA" id="ARBA00001947"/>
    </source>
</evidence>
<comment type="caution">
    <text evidence="17">The sequence shown here is derived from an EMBL/GenBank/DDBJ whole genome shotgun (WGS) entry which is preliminary data.</text>
</comment>
<dbReference type="GO" id="GO:0046872">
    <property type="term" value="F:metal ion binding"/>
    <property type="evidence" value="ECO:0007669"/>
    <property type="project" value="UniProtKB-KW"/>
</dbReference>
<dbReference type="GO" id="GO:0004817">
    <property type="term" value="F:cysteine-tRNA ligase activity"/>
    <property type="evidence" value="ECO:0007669"/>
    <property type="project" value="UniProtKB-UniRule"/>
</dbReference>
<evidence type="ECO:0000256" key="14">
    <source>
        <dbReference type="HAMAP-Rule" id="MF_00041"/>
    </source>
</evidence>
<accession>A0A1G2PFG6</accession>
<evidence type="ECO:0000313" key="17">
    <source>
        <dbReference type="EMBL" id="OHA47037.1"/>
    </source>
</evidence>
<comment type="similarity">
    <text evidence="3 14">Belongs to the class-I aminoacyl-tRNA synthetase family.</text>
</comment>
<keyword evidence="11 14" id="KW-0648">Protein biosynthesis</keyword>
<dbReference type="SUPFAM" id="SSF52374">
    <property type="entry name" value="Nucleotidylyl transferase"/>
    <property type="match status" value="1"/>
</dbReference>
<evidence type="ECO:0000259" key="16">
    <source>
        <dbReference type="SMART" id="SM00840"/>
    </source>
</evidence>
<evidence type="ECO:0000313" key="18">
    <source>
        <dbReference type="Proteomes" id="UP000178869"/>
    </source>
</evidence>
<dbReference type="InterPro" id="IPR056411">
    <property type="entry name" value="CysS_C"/>
</dbReference>
<protein>
    <recommendedName>
        <fullName evidence="14">Cysteine--tRNA ligase</fullName>
        <ecNumber evidence="14">6.1.1.16</ecNumber>
    </recommendedName>
    <alternativeName>
        <fullName evidence="14">Cysteinyl-tRNA synthetase</fullName>
        <shortName evidence="14">CysRS</shortName>
    </alternativeName>
</protein>
<evidence type="ECO:0000256" key="5">
    <source>
        <dbReference type="ARBA" id="ARBA00022490"/>
    </source>
</evidence>
<sequence>MKFSFYNTLTRQKEELKPLKPKKIDIFVCGPTVYDLAHIGHGRVFVIFDAVVKTLRHSGYNVRYLQNITDVDDKIIARAELQGKTPKALAHKFEHEYLKDMKALNITSPDNYARASDHIDEILSQIKRLLKKDCAYITPNGVYFSVKNFHDYGKLSHQKLDKMEETERIEHDPDKKHKQDFALWKKAKAGEPFWPSPWGKGRPGWHIEDTAIAEKYFGQQYDMHGGALDLIFPHHECEIAQMETISNKKPYVRMWLHAGFLNVRGEKMSKSLGNIISIRDLLKDYSAQAFRMLIFQAHYRSPIDYDEDLMKQAQAAQERLTDFYNRLKTIKRFGPENDRIKSIIFTSNKNFWEKLEDDFNTPRAIAIIFSLMKTLNPLINNFAISKREAKAAKEFLKNADGIMHILGPKQTSSIPQEVKNLINERELMRKERRWTEADQSRKELAQIGWTIEDTPEGPKPKRIE</sequence>
<evidence type="ECO:0000256" key="9">
    <source>
        <dbReference type="ARBA" id="ARBA00022833"/>
    </source>
</evidence>
<dbReference type="NCBIfam" id="TIGR00435">
    <property type="entry name" value="cysS"/>
    <property type="match status" value="1"/>
</dbReference>
<evidence type="ECO:0000256" key="6">
    <source>
        <dbReference type="ARBA" id="ARBA00022598"/>
    </source>
</evidence>
<dbReference type="CDD" id="cd00672">
    <property type="entry name" value="CysRS_core"/>
    <property type="match status" value="1"/>
</dbReference>
<keyword evidence="12 14" id="KW-0030">Aminoacyl-tRNA synthetase</keyword>
<keyword evidence="9" id="KW-0862">Zinc</keyword>
<keyword evidence="7" id="KW-0479">Metal-binding</keyword>
<evidence type="ECO:0000256" key="10">
    <source>
        <dbReference type="ARBA" id="ARBA00022840"/>
    </source>
</evidence>
<comment type="subcellular location">
    <subcellularLocation>
        <location evidence="2 14">Cytoplasm</location>
    </subcellularLocation>
</comment>
<evidence type="ECO:0000256" key="8">
    <source>
        <dbReference type="ARBA" id="ARBA00022741"/>
    </source>
</evidence>
<evidence type="ECO:0000256" key="7">
    <source>
        <dbReference type="ARBA" id="ARBA00022723"/>
    </source>
</evidence>
<dbReference type="GO" id="GO:0005737">
    <property type="term" value="C:cytoplasm"/>
    <property type="evidence" value="ECO:0007669"/>
    <property type="project" value="UniProtKB-SubCell"/>
</dbReference>
<dbReference type="AlphaFoldDB" id="A0A1G2PFG6"/>
<keyword evidence="6 14" id="KW-0436">Ligase</keyword>
<feature type="domain" description="Cysteinyl-tRNA synthetase class Ia DALR" evidence="16">
    <location>
        <begin position="350"/>
        <end position="414"/>
    </location>
</feature>
<dbReference type="InterPro" id="IPR014729">
    <property type="entry name" value="Rossmann-like_a/b/a_fold"/>
</dbReference>
<name>A0A1G2PFG6_9BACT</name>
<dbReference type="SUPFAM" id="SSF47323">
    <property type="entry name" value="Anticodon-binding domain of a subclass of class I aminoacyl-tRNA synthetases"/>
    <property type="match status" value="1"/>
</dbReference>
<evidence type="ECO:0000256" key="15">
    <source>
        <dbReference type="SAM" id="MobiDB-lite"/>
    </source>
</evidence>
<proteinExistence type="inferred from homology"/>
<organism evidence="17 18">
    <name type="scientific">Candidatus Terrybacteria bacterium RIFCSPHIGHO2_01_FULL_43_35</name>
    <dbReference type="NCBI Taxonomy" id="1802361"/>
    <lineage>
        <taxon>Bacteria</taxon>
        <taxon>Candidatus Terryibacteriota</taxon>
    </lineage>
</organism>
<dbReference type="InterPro" id="IPR009080">
    <property type="entry name" value="tRNAsynth_Ia_anticodon-bd"/>
</dbReference>
<dbReference type="SMART" id="SM00840">
    <property type="entry name" value="DALR_2"/>
    <property type="match status" value="1"/>
</dbReference>
<comment type="cofactor">
    <cofactor evidence="1">
        <name>Zn(2+)</name>
        <dbReference type="ChEBI" id="CHEBI:29105"/>
    </cofactor>
</comment>
<dbReference type="PRINTS" id="PR00983">
    <property type="entry name" value="TRNASYNTHCYS"/>
</dbReference>
<evidence type="ECO:0000256" key="11">
    <source>
        <dbReference type="ARBA" id="ARBA00022917"/>
    </source>
</evidence>
<dbReference type="HAMAP" id="MF_00041">
    <property type="entry name" value="Cys_tRNA_synth"/>
    <property type="match status" value="1"/>
</dbReference>
<dbReference type="GO" id="GO:0005524">
    <property type="term" value="F:ATP binding"/>
    <property type="evidence" value="ECO:0007669"/>
    <property type="project" value="UniProtKB-UniRule"/>
</dbReference>
<keyword evidence="5 14" id="KW-0963">Cytoplasm</keyword>
<gene>
    <name evidence="14" type="primary">cysS</name>
    <name evidence="17" type="ORF">A2828_03640</name>
</gene>
<dbReference type="Gene3D" id="3.40.50.620">
    <property type="entry name" value="HUPs"/>
    <property type="match status" value="1"/>
</dbReference>
<dbReference type="Proteomes" id="UP000178869">
    <property type="component" value="Unassembled WGS sequence"/>
</dbReference>
<dbReference type="InterPro" id="IPR015803">
    <property type="entry name" value="Cys-tRNA-ligase"/>
</dbReference>
<dbReference type="InterPro" id="IPR024909">
    <property type="entry name" value="Cys-tRNA/MSH_ligase"/>
</dbReference>
<evidence type="ECO:0000256" key="12">
    <source>
        <dbReference type="ARBA" id="ARBA00023146"/>
    </source>
</evidence>
<evidence type="ECO:0000256" key="2">
    <source>
        <dbReference type="ARBA" id="ARBA00004496"/>
    </source>
</evidence>
<comment type="subunit">
    <text evidence="4 14">Monomer.</text>
</comment>
<dbReference type="InterPro" id="IPR015273">
    <property type="entry name" value="Cys-tRNA-synt_Ia_DALR"/>
</dbReference>